<evidence type="ECO:0000313" key="1">
    <source>
        <dbReference type="EMBL" id="MQY25652.1"/>
    </source>
</evidence>
<dbReference type="EMBL" id="WEGI01000002">
    <property type="protein sequence ID" value="MQY25652.1"/>
    <property type="molecule type" value="Genomic_DNA"/>
</dbReference>
<dbReference type="AlphaFoldDB" id="A0A7K0DKB6"/>
<dbReference type="Proteomes" id="UP000431401">
    <property type="component" value="Unassembled WGS sequence"/>
</dbReference>
<gene>
    <name evidence="1" type="ORF">NRB56_12090</name>
</gene>
<reference evidence="1 2" key="1">
    <citation type="submission" date="2019-10" db="EMBL/GenBank/DDBJ databases">
        <title>Nocardia macrotermitis sp. nov. and Nocardia aurantia sp. nov., isolated from the gut of fungus growing-termite Macrotermes natalensis.</title>
        <authorList>
            <person name="Benndorf R."/>
            <person name="Schwitalla J."/>
            <person name="Martin K."/>
            <person name="De Beer W."/>
            <person name="Kaster A.-K."/>
            <person name="Vollmers J."/>
            <person name="Poulsen M."/>
            <person name="Beemelmanns C."/>
        </authorList>
    </citation>
    <scope>NUCLEOTIDE SEQUENCE [LARGE SCALE GENOMIC DNA]</scope>
    <source>
        <strain evidence="1 2">RB56</strain>
    </source>
</reference>
<accession>A0A7K0DKB6</accession>
<keyword evidence="2" id="KW-1185">Reference proteome</keyword>
<sequence length="57" mass="6386">MSAVDTPSRVRLLAALRDRARRMYSRHVLTPQERVNLAAGRRPASVFSASLGHHPHL</sequence>
<organism evidence="1 2">
    <name type="scientific">Nocardia aurantia</name>
    <dbReference type="NCBI Taxonomy" id="2585199"/>
    <lineage>
        <taxon>Bacteria</taxon>
        <taxon>Bacillati</taxon>
        <taxon>Actinomycetota</taxon>
        <taxon>Actinomycetes</taxon>
        <taxon>Mycobacteriales</taxon>
        <taxon>Nocardiaceae</taxon>
        <taxon>Nocardia</taxon>
    </lineage>
</organism>
<proteinExistence type="predicted"/>
<evidence type="ECO:0000313" key="2">
    <source>
        <dbReference type="Proteomes" id="UP000431401"/>
    </source>
</evidence>
<name>A0A7K0DKB6_9NOCA</name>
<dbReference type="RefSeq" id="WP_153339434.1">
    <property type="nucleotide sequence ID" value="NZ_WEGI01000002.1"/>
</dbReference>
<protein>
    <submittedName>
        <fullName evidence="1">Uncharacterized protein</fullName>
    </submittedName>
</protein>
<dbReference type="OrthoDB" id="4562780at2"/>
<comment type="caution">
    <text evidence="1">The sequence shown here is derived from an EMBL/GenBank/DDBJ whole genome shotgun (WGS) entry which is preliminary data.</text>
</comment>